<dbReference type="Gene3D" id="2.60.120.290">
    <property type="entry name" value="Spermadhesin, CUB domain"/>
    <property type="match status" value="1"/>
</dbReference>
<dbReference type="InterPro" id="IPR013320">
    <property type="entry name" value="ConA-like_dom_sf"/>
</dbReference>
<dbReference type="Pfam" id="PF00629">
    <property type="entry name" value="MAM"/>
    <property type="match status" value="1"/>
</dbReference>
<feature type="disulfide bond" evidence="7">
    <location>
        <begin position="493"/>
        <end position="557"/>
    </location>
</feature>
<feature type="disulfide bond" evidence="7">
    <location>
        <begin position="506"/>
        <end position="567"/>
    </location>
</feature>
<dbReference type="InterPro" id="IPR000998">
    <property type="entry name" value="MAM_dom"/>
</dbReference>
<feature type="domain" description="SRCR" evidence="10">
    <location>
        <begin position="571"/>
        <end position="671"/>
    </location>
</feature>
<keyword evidence="2" id="KW-0677">Repeat</keyword>
<keyword evidence="3 7" id="KW-1015">Disulfide bond</keyword>
<name>A0A7M7PN34_STRPU</name>
<organism evidence="11 12">
    <name type="scientific">Strongylocentrotus purpuratus</name>
    <name type="common">Purple sea urchin</name>
    <dbReference type="NCBI Taxonomy" id="7668"/>
    <lineage>
        <taxon>Eukaryota</taxon>
        <taxon>Metazoa</taxon>
        <taxon>Echinodermata</taxon>
        <taxon>Eleutherozoa</taxon>
        <taxon>Echinozoa</taxon>
        <taxon>Echinoidea</taxon>
        <taxon>Euechinoidea</taxon>
        <taxon>Echinacea</taxon>
        <taxon>Camarodonta</taxon>
        <taxon>Echinidea</taxon>
        <taxon>Strongylocentrotidae</taxon>
        <taxon>Strongylocentrotus</taxon>
    </lineage>
</organism>
<dbReference type="PROSITE" id="PS50060">
    <property type="entry name" value="MAM_2"/>
    <property type="match status" value="1"/>
</dbReference>
<dbReference type="FunFam" id="3.10.250.10:FF:000007">
    <property type="entry name" value="Soluble scavenger receptor cysteine-rich domain-containing protein SSC5D"/>
    <property type="match status" value="2"/>
</dbReference>
<dbReference type="InterPro" id="IPR035914">
    <property type="entry name" value="Sperma_CUB_dom_sf"/>
</dbReference>
<dbReference type="Gene3D" id="3.10.250.10">
    <property type="entry name" value="SRCR-like domain"/>
    <property type="match status" value="5"/>
</dbReference>
<dbReference type="OMA" id="CEECCEC"/>
<dbReference type="PRINTS" id="PR00258">
    <property type="entry name" value="SPERACTRCPTR"/>
</dbReference>
<accession>A0A7M7PN34</accession>
<dbReference type="SUPFAM" id="SSF56487">
    <property type="entry name" value="SRCR-like"/>
    <property type="match status" value="5"/>
</dbReference>
<feature type="disulfide bond" evidence="7">
    <location>
        <begin position="60"/>
        <end position="124"/>
    </location>
</feature>
<feature type="disulfide bond" evidence="7">
    <location>
        <begin position="164"/>
        <end position="228"/>
    </location>
</feature>
<dbReference type="Pfam" id="PF00431">
    <property type="entry name" value="CUB"/>
    <property type="match status" value="1"/>
</dbReference>
<feature type="disulfide bond" evidence="7">
    <location>
        <begin position="596"/>
        <end position="660"/>
    </location>
</feature>
<feature type="disulfide bond" evidence="7">
    <location>
        <begin position="177"/>
        <end position="238"/>
    </location>
</feature>
<dbReference type="InterPro" id="IPR001190">
    <property type="entry name" value="SRCR"/>
</dbReference>
<evidence type="ECO:0000259" key="9">
    <source>
        <dbReference type="PROSITE" id="PS50060"/>
    </source>
</evidence>
<comment type="caution">
    <text evidence="6">Lacks conserved residue(s) required for the propagation of feature annotation.</text>
</comment>
<feature type="domain" description="SRCR" evidence="10">
    <location>
        <begin position="468"/>
        <end position="568"/>
    </location>
</feature>
<reference evidence="11" key="2">
    <citation type="submission" date="2021-01" db="UniProtKB">
        <authorList>
            <consortium name="EnsemblMetazoa"/>
        </authorList>
    </citation>
    <scope>IDENTIFICATION</scope>
</reference>
<feature type="domain" description="CUB" evidence="8">
    <location>
        <begin position="238"/>
        <end position="356"/>
    </location>
</feature>
<keyword evidence="1" id="KW-0732">Signal</keyword>
<dbReference type="PANTHER" id="PTHR48071:SF18">
    <property type="entry name" value="DELETED IN MALIGNANT BRAIN TUMORS 1 PROTEIN-RELATED"/>
    <property type="match status" value="1"/>
</dbReference>
<feature type="disulfide bond" evidence="7">
    <location>
        <begin position="104"/>
        <end position="114"/>
    </location>
</feature>
<evidence type="ECO:0000256" key="7">
    <source>
        <dbReference type="PROSITE-ProRule" id="PRU00196"/>
    </source>
</evidence>
<dbReference type="InterPro" id="IPR036772">
    <property type="entry name" value="SRCR-like_dom_sf"/>
</dbReference>
<dbReference type="FunFam" id="2.60.120.290:FF:000056">
    <property type="entry name" value="C-type LECtin"/>
    <property type="match status" value="1"/>
</dbReference>
<feature type="disulfide bond" evidence="7">
    <location>
        <begin position="609"/>
        <end position="670"/>
    </location>
</feature>
<dbReference type="Proteomes" id="UP000007110">
    <property type="component" value="Unassembled WGS sequence"/>
</dbReference>
<dbReference type="CDD" id="cd00041">
    <property type="entry name" value="CUB"/>
    <property type="match status" value="1"/>
</dbReference>
<dbReference type="SMART" id="SM00042">
    <property type="entry name" value="CUB"/>
    <property type="match status" value="1"/>
</dbReference>
<dbReference type="GO" id="GO:0016020">
    <property type="term" value="C:membrane"/>
    <property type="evidence" value="ECO:0007669"/>
    <property type="project" value="InterPro"/>
</dbReference>
<feature type="disulfide bond" evidence="7">
    <location>
        <begin position="208"/>
        <end position="218"/>
    </location>
</feature>
<keyword evidence="5" id="KW-0325">Glycoprotein</keyword>
<feature type="domain" description="SRCR" evidence="10">
    <location>
        <begin position="363"/>
        <end position="465"/>
    </location>
</feature>
<dbReference type="GeneID" id="105447534"/>
<feature type="disulfide bond" evidence="7">
    <location>
        <begin position="73"/>
        <end position="134"/>
    </location>
</feature>
<feature type="disulfide bond" evidence="7">
    <location>
        <begin position="640"/>
        <end position="650"/>
    </location>
</feature>
<feature type="disulfide bond" evidence="7">
    <location>
        <begin position="390"/>
        <end position="454"/>
    </location>
</feature>
<dbReference type="PANTHER" id="PTHR48071">
    <property type="entry name" value="SRCR DOMAIN-CONTAINING PROTEIN"/>
    <property type="match status" value="1"/>
</dbReference>
<feature type="domain" description="SRCR" evidence="10">
    <location>
        <begin position="31"/>
        <end position="135"/>
    </location>
</feature>
<evidence type="ECO:0000256" key="4">
    <source>
        <dbReference type="ARBA" id="ARBA00023170"/>
    </source>
</evidence>
<dbReference type="PROSITE" id="PS00420">
    <property type="entry name" value="SRCR_1"/>
    <property type="match status" value="4"/>
</dbReference>
<dbReference type="FunFam" id="3.10.250.10:FF:000011">
    <property type="entry name" value="Scavenger receptor class A member 5"/>
    <property type="match status" value="2"/>
</dbReference>
<keyword evidence="12" id="KW-1185">Reference proteome</keyword>
<dbReference type="EnsemblMetazoa" id="XM_030997267">
    <property type="protein sequence ID" value="XP_030853127"/>
    <property type="gene ID" value="LOC105447534"/>
</dbReference>
<dbReference type="SUPFAM" id="SSF49854">
    <property type="entry name" value="Spermadhesin, CUB domain"/>
    <property type="match status" value="1"/>
</dbReference>
<dbReference type="FunFam" id="3.10.250.10:FF:000005">
    <property type="entry name" value="Neurotrypsin isoform A"/>
    <property type="match status" value="1"/>
</dbReference>
<evidence type="ECO:0000259" key="8">
    <source>
        <dbReference type="PROSITE" id="PS01180"/>
    </source>
</evidence>
<evidence type="ECO:0000256" key="6">
    <source>
        <dbReference type="PROSITE-ProRule" id="PRU00059"/>
    </source>
</evidence>
<proteinExistence type="predicted"/>
<sequence length="860" mass="93466">MSKAMSLEARGYCEECCECGDVIGCHCDSAFRLFQSTDRGYNYASGSVEVFANGSWGTVCDDGWDLKDGHVVCRSMGFQRASYAYYNAYFGQGTGGIHLDNVDCYGRESSILNCSHDGLGVHDCTHADDAGVYCSTYSVHLRNGSTYIEGRVEVFSDGVWGTVCDDFWDINDAKVICKSMGFPGVEGAFSGAAFGEGTGNITLDNVNCTGEESRILSCSNNGLGVHDCSHADDAGVRCSLTNDENVSLIYGKTELLTSPNYPDNYYDNTVYNWLITAPSGYHVLIRLLYISLSPCRDLVTIGTGDSPTSSDSVQLASLSGYEEPSDIRLYTPTGWIQFTSDESGISGGFQLQLSSVDSTEAPARLVNGSYPNEGRVEVYSNSLDTWGTICDYGWDTMDATVICRSLGYPDAVSSYGSALFGMGSGPILLNDVDCEGDEDNIFYCPYESGDIDYCTHYEDAGAMCYPNVRLVNGSSSSEGRVEVYHDGIWGTVCDNYWGSPESRVLCRSLGFPDALESLPNAYFGEGTVDLLLMVSYCNGDENSIFDCCHYGIGYNYCGHDDDVGVRCQPNVRLAGGGSSNEGRVEVYHGDTWGTVCDNGWGMDEARVICKSLGYPDVLQAYGNASFGQGTGDILLDEVDCIGNESSIFYCYHGGVGLTFCSHQDDAGVRCSTGVTTPSYLTEFDTSTFTHTSASLECDFEVDECGWEQDTSDDFDWTRHNGSTPSFSTGPDVDHTLGTALGHYMYTEGSWPQSPGDYAIMRSPDIVDLANTDINVCFTFWYHMFGLDIGILSLYFTTSATSMNQNDLVWAKSGEQGNRWIEANIPVTDFISTSKAGYFAFEGRTSSYTADMAIDDITLGS</sequence>
<dbReference type="RefSeq" id="XP_030853127.1">
    <property type="nucleotide sequence ID" value="XM_030997267.1"/>
</dbReference>
<dbReference type="PROSITE" id="PS01180">
    <property type="entry name" value="CUB"/>
    <property type="match status" value="1"/>
</dbReference>
<keyword evidence="4" id="KW-0675">Receptor</keyword>
<dbReference type="KEGG" id="spu:105447534"/>
<dbReference type="InterPro" id="IPR000859">
    <property type="entry name" value="CUB_dom"/>
</dbReference>
<dbReference type="Gene3D" id="2.60.120.200">
    <property type="match status" value="1"/>
</dbReference>
<evidence type="ECO:0000256" key="1">
    <source>
        <dbReference type="ARBA" id="ARBA00022729"/>
    </source>
</evidence>
<feature type="disulfide bond" evidence="7">
    <location>
        <begin position="537"/>
        <end position="547"/>
    </location>
</feature>
<feature type="domain" description="SRCR" evidence="10">
    <location>
        <begin position="139"/>
        <end position="239"/>
    </location>
</feature>
<feature type="domain" description="MAM" evidence="9">
    <location>
        <begin position="695"/>
        <end position="860"/>
    </location>
</feature>
<dbReference type="InParanoid" id="A0A7M7PN34"/>
<dbReference type="OrthoDB" id="536948at2759"/>
<dbReference type="PROSITE" id="PS50287">
    <property type="entry name" value="SRCR_2"/>
    <property type="match status" value="5"/>
</dbReference>
<evidence type="ECO:0000256" key="2">
    <source>
        <dbReference type="ARBA" id="ARBA00022737"/>
    </source>
</evidence>
<dbReference type="SMART" id="SM00137">
    <property type="entry name" value="MAM"/>
    <property type="match status" value="1"/>
</dbReference>
<dbReference type="SMART" id="SM00202">
    <property type="entry name" value="SR"/>
    <property type="match status" value="5"/>
</dbReference>
<dbReference type="AlphaFoldDB" id="A0A7M7PN34"/>
<evidence type="ECO:0000313" key="11">
    <source>
        <dbReference type="EnsemblMetazoa" id="XP_030853127"/>
    </source>
</evidence>
<evidence type="ECO:0000256" key="3">
    <source>
        <dbReference type="ARBA" id="ARBA00023157"/>
    </source>
</evidence>
<dbReference type="CDD" id="cd06263">
    <property type="entry name" value="MAM"/>
    <property type="match status" value="1"/>
</dbReference>
<dbReference type="Pfam" id="PF00530">
    <property type="entry name" value="SRCR"/>
    <property type="match status" value="5"/>
</dbReference>
<evidence type="ECO:0000256" key="5">
    <source>
        <dbReference type="ARBA" id="ARBA00023180"/>
    </source>
</evidence>
<protein>
    <submittedName>
        <fullName evidence="11">Uncharacterized protein</fullName>
    </submittedName>
</protein>
<evidence type="ECO:0000313" key="12">
    <source>
        <dbReference type="Proteomes" id="UP000007110"/>
    </source>
</evidence>
<evidence type="ECO:0000259" key="10">
    <source>
        <dbReference type="PROSITE" id="PS50287"/>
    </source>
</evidence>
<feature type="disulfide bond" evidence="7">
    <location>
        <begin position="403"/>
        <end position="464"/>
    </location>
</feature>
<dbReference type="SUPFAM" id="SSF49899">
    <property type="entry name" value="Concanavalin A-like lectins/glucanases"/>
    <property type="match status" value="1"/>
</dbReference>
<feature type="disulfide bond" evidence="7">
    <location>
        <begin position="434"/>
        <end position="444"/>
    </location>
</feature>
<reference evidence="12" key="1">
    <citation type="submission" date="2015-02" db="EMBL/GenBank/DDBJ databases">
        <title>Genome sequencing for Strongylocentrotus purpuratus.</title>
        <authorList>
            <person name="Murali S."/>
            <person name="Liu Y."/>
            <person name="Vee V."/>
            <person name="English A."/>
            <person name="Wang M."/>
            <person name="Skinner E."/>
            <person name="Han Y."/>
            <person name="Muzny D.M."/>
            <person name="Worley K.C."/>
            <person name="Gibbs R.A."/>
        </authorList>
    </citation>
    <scope>NUCLEOTIDE SEQUENCE</scope>
</reference>